<dbReference type="Proteomes" id="UP000480122">
    <property type="component" value="Unassembled WGS sequence"/>
</dbReference>
<evidence type="ECO:0008006" key="4">
    <source>
        <dbReference type="Google" id="ProtNLM"/>
    </source>
</evidence>
<protein>
    <recommendedName>
        <fullName evidence="4">Integral membrane protein</fullName>
    </recommendedName>
</protein>
<keyword evidence="1" id="KW-0472">Membrane</keyword>
<evidence type="ECO:0000313" key="2">
    <source>
        <dbReference type="EMBL" id="MUN05769.1"/>
    </source>
</evidence>
<keyword evidence="3" id="KW-1185">Reference proteome</keyword>
<feature type="transmembrane region" description="Helical" evidence="1">
    <location>
        <begin position="323"/>
        <end position="353"/>
    </location>
</feature>
<comment type="caution">
    <text evidence="2">The sequence shown here is derived from an EMBL/GenBank/DDBJ whole genome shotgun (WGS) entry which is preliminary data.</text>
</comment>
<name>A0A7C9HP61_9MICO</name>
<feature type="transmembrane region" description="Helical" evidence="1">
    <location>
        <begin position="47"/>
        <end position="64"/>
    </location>
</feature>
<dbReference type="EMBL" id="WODA01000002">
    <property type="protein sequence ID" value="MUN05769.1"/>
    <property type="molecule type" value="Genomic_DNA"/>
</dbReference>
<dbReference type="OrthoDB" id="5242248at2"/>
<gene>
    <name evidence="2" type="ORF">GLX25_01370</name>
</gene>
<feature type="transmembrane region" description="Helical" evidence="1">
    <location>
        <begin position="281"/>
        <end position="303"/>
    </location>
</feature>
<keyword evidence="1" id="KW-0812">Transmembrane</keyword>
<feature type="transmembrane region" description="Helical" evidence="1">
    <location>
        <begin position="365"/>
        <end position="382"/>
    </location>
</feature>
<evidence type="ECO:0000313" key="3">
    <source>
        <dbReference type="Proteomes" id="UP000480122"/>
    </source>
</evidence>
<sequence>MWWATGVVAALIALAILVPAVTGVDVHVNSFPPLHAEWMPRLGPGTIPALVLAVAAARWGVGLARRVPWRALLWVVFGASALWMASLAFVDTASGLGAILASRHEYLPTAEQVVDDVPAMLREFTSRIPWDAPDNWPIHVAGHPPGALLFFVALVRLGLGSWVVAGAVVILIASTTAVAVLVAMRRLGAEVAARRAAPFLAMGPAAIWTATSADAVFAATAAWGLCLLAHAATASMARALAWWAVGAGLLLGWCVMLSYGLPLLGVLSLTVLALGRSWWPLPLAAASALVVVLAFVPFGFAWWEAFPVLVERYWEGAAVRPGWYWTWANLAALACTAGPVVGAATASAVGGLARSLRHRPSGRELLVASSLSAAALATVLLADASQMSRSEVERIWLPFVPWLLVGTALLPLRWRRAGFVVQLGFALVVQHLLHTGW</sequence>
<feature type="transmembrane region" description="Helical" evidence="1">
    <location>
        <begin position="250"/>
        <end position="274"/>
    </location>
</feature>
<feature type="transmembrane region" description="Helical" evidence="1">
    <location>
        <begin position="205"/>
        <end position="230"/>
    </location>
</feature>
<accession>A0A7C9HP61</accession>
<evidence type="ECO:0000256" key="1">
    <source>
        <dbReference type="SAM" id="Phobius"/>
    </source>
</evidence>
<reference evidence="2 3" key="1">
    <citation type="submission" date="2019-11" db="EMBL/GenBank/DDBJ databases">
        <title>Agromyces kandeliae sp. nov., isolated from mangrove soil.</title>
        <authorList>
            <person name="Wang R."/>
        </authorList>
    </citation>
    <scope>NUCLEOTIDE SEQUENCE [LARGE SCALE GENOMIC DNA]</scope>
    <source>
        <strain evidence="2 3">JCM 11431</strain>
    </source>
</reference>
<dbReference type="AlphaFoldDB" id="A0A7C9HP61"/>
<organism evidence="2 3">
    <name type="scientific">Agromyces luteolus</name>
    <dbReference type="NCBI Taxonomy" id="88373"/>
    <lineage>
        <taxon>Bacteria</taxon>
        <taxon>Bacillati</taxon>
        <taxon>Actinomycetota</taxon>
        <taxon>Actinomycetes</taxon>
        <taxon>Micrococcales</taxon>
        <taxon>Microbacteriaceae</taxon>
        <taxon>Agromyces</taxon>
    </lineage>
</organism>
<feature type="transmembrane region" description="Helical" evidence="1">
    <location>
        <begin position="71"/>
        <end position="90"/>
    </location>
</feature>
<keyword evidence="1" id="KW-1133">Transmembrane helix</keyword>
<feature type="transmembrane region" description="Helical" evidence="1">
    <location>
        <begin position="159"/>
        <end position="184"/>
    </location>
</feature>
<feature type="transmembrane region" description="Helical" evidence="1">
    <location>
        <begin position="394"/>
        <end position="412"/>
    </location>
</feature>
<proteinExistence type="predicted"/>